<dbReference type="PANTHER" id="PTHR36114:SF1">
    <property type="entry name" value="16.7 KDA PROTEIN IN WHIE LOCUS"/>
    <property type="match status" value="1"/>
</dbReference>
<gene>
    <name evidence="2" type="ORF">D3875_15100</name>
</gene>
<dbReference type="EMBL" id="QYUJ01000014">
    <property type="protein sequence ID" value="RJF72671.1"/>
    <property type="molecule type" value="Genomic_DNA"/>
</dbReference>
<dbReference type="Gene3D" id="2.60.120.10">
    <property type="entry name" value="Jelly Rolls"/>
    <property type="match status" value="1"/>
</dbReference>
<dbReference type="InterPro" id="IPR052044">
    <property type="entry name" value="PKS_Associated_Protein"/>
</dbReference>
<dbReference type="SUPFAM" id="SSF51182">
    <property type="entry name" value="RmlC-like cupins"/>
    <property type="match status" value="1"/>
</dbReference>
<dbReference type="Pfam" id="PF07883">
    <property type="entry name" value="Cupin_2"/>
    <property type="match status" value="1"/>
</dbReference>
<sequence length="120" mass="13428">MGDRGRKVTQADWHGTVRRAAGQAYLNEELAQTNNHAVNVSVFQGQYPWHVHPDSDETFAVLEGKLVLDVDGKGEVTLRPGQVYTVPAGVKHRSRGEEDRTVNLSFGVKNRETIFLEELK</sequence>
<comment type="caution">
    <text evidence="2">The sequence shown here is derived from an EMBL/GenBank/DDBJ whole genome shotgun (WGS) entry which is preliminary data.</text>
</comment>
<protein>
    <submittedName>
        <fullName evidence="2">Cupin domain-containing protein</fullName>
    </submittedName>
</protein>
<accession>A0A418V973</accession>
<dbReference type="InterPro" id="IPR014710">
    <property type="entry name" value="RmlC-like_jellyroll"/>
</dbReference>
<proteinExistence type="predicted"/>
<feature type="domain" description="Cupin type-2" evidence="1">
    <location>
        <begin position="46"/>
        <end position="101"/>
    </location>
</feature>
<dbReference type="PANTHER" id="PTHR36114">
    <property type="entry name" value="16.7 KDA PROTEIN IN WHIE LOCUS"/>
    <property type="match status" value="1"/>
</dbReference>
<dbReference type="InterPro" id="IPR013096">
    <property type="entry name" value="Cupin_2"/>
</dbReference>
<evidence type="ECO:0000313" key="3">
    <source>
        <dbReference type="Proteomes" id="UP000286287"/>
    </source>
</evidence>
<dbReference type="Proteomes" id="UP000286287">
    <property type="component" value="Unassembled WGS sequence"/>
</dbReference>
<dbReference type="AlphaFoldDB" id="A0A418V973"/>
<evidence type="ECO:0000259" key="1">
    <source>
        <dbReference type="Pfam" id="PF07883"/>
    </source>
</evidence>
<keyword evidence="3" id="KW-1185">Reference proteome</keyword>
<reference evidence="2 3" key="1">
    <citation type="submission" date="2018-09" db="EMBL/GenBank/DDBJ databases">
        <authorList>
            <person name="Zhu H."/>
        </authorList>
    </citation>
    <scope>NUCLEOTIDE SEQUENCE [LARGE SCALE GENOMIC DNA]</scope>
    <source>
        <strain evidence="2 3">K2S05-167</strain>
    </source>
</reference>
<evidence type="ECO:0000313" key="2">
    <source>
        <dbReference type="EMBL" id="RJF72671.1"/>
    </source>
</evidence>
<dbReference type="InterPro" id="IPR011051">
    <property type="entry name" value="RmlC_Cupin_sf"/>
</dbReference>
<organism evidence="2 3">
    <name type="scientific">Deinococcus cavernae</name>
    <dbReference type="NCBI Taxonomy" id="2320857"/>
    <lineage>
        <taxon>Bacteria</taxon>
        <taxon>Thermotogati</taxon>
        <taxon>Deinococcota</taxon>
        <taxon>Deinococci</taxon>
        <taxon>Deinococcales</taxon>
        <taxon>Deinococcaceae</taxon>
        <taxon>Deinococcus</taxon>
    </lineage>
</organism>
<name>A0A418V973_9DEIO</name>